<keyword evidence="1" id="KW-0812">Transmembrane</keyword>
<reference evidence="2" key="1">
    <citation type="submission" date="2022-08" db="EMBL/GenBank/DDBJ databases">
        <title>Nisaea acidiphila sp. nov., isolated from a marine algal debris and emended description of the genus Nisaea Urios et al. 2008.</title>
        <authorList>
            <person name="Kwon K."/>
        </authorList>
    </citation>
    <scope>NUCLEOTIDE SEQUENCE</scope>
    <source>
        <strain evidence="2">MEBiC11861</strain>
    </source>
</reference>
<feature type="transmembrane region" description="Helical" evidence="1">
    <location>
        <begin position="24"/>
        <end position="44"/>
    </location>
</feature>
<dbReference type="EMBL" id="CP102480">
    <property type="protein sequence ID" value="UUX47999.1"/>
    <property type="molecule type" value="Genomic_DNA"/>
</dbReference>
<protein>
    <recommendedName>
        <fullName evidence="4">DUF805 domain-containing protein</fullName>
    </recommendedName>
</protein>
<evidence type="ECO:0008006" key="4">
    <source>
        <dbReference type="Google" id="ProtNLM"/>
    </source>
</evidence>
<feature type="transmembrane region" description="Helical" evidence="1">
    <location>
        <begin position="87"/>
        <end position="107"/>
    </location>
</feature>
<keyword evidence="1" id="KW-0472">Membrane</keyword>
<evidence type="ECO:0000256" key="1">
    <source>
        <dbReference type="SAM" id="Phobius"/>
    </source>
</evidence>
<dbReference type="Proteomes" id="UP001060336">
    <property type="component" value="Chromosome"/>
</dbReference>
<sequence length="147" mass="17225">MQSEKLAYLFEELTRASQVLLDDLGTFVLIMAAWFAIHSIFVYSIRTKRTLDRQSFLTRAFTASIIGFAFSEIVSSSLFGEEIQPNSLWMFLSLFMAWQIYLIYLGIQRTNRIGISKWWNLLISIPATNNILYLLVIFFWRDRKPAH</sequence>
<gene>
    <name evidence="2" type="ORF">NUH88_11275</name>
</gene>
<name>A0A9J7ALF2_9PROT</name>
<evidence type="ECO:0000313" key="3">
    <source>
        <dbReference type="Proteomes" id="UP001060336"/>
    </source>
</evidence>
<accession>A0A9J7ALF2</accession>
<organism evidence="2 3">
    <name type="scientific">Nisaea acidiphila</name>
    <dbReference type="NCBI Taxonomy" id="1862145"/>
    <lineage>
        <taxon>Bacteria</taxon>
        <taxon>Pseudomonadati</taxon>
        <taxon>Pseudomonadota</taxon>
        <taxon>Alphaproteobacteria</taxon>
        <taxon>Rhodospirillales</taxon>
        <taxon>Thalassobaculaceae</taxon>
        <taxon>Nisaea</taxon>
    </lineage>
</organism>
<feature type="transmembrane region" description="Helical" evidence="1">
    <location>
        <begin position="119"/>
        <end position="140"/>
    </location>
</feature>
<dbReference type="RefSeq" id="WP_257766507.1">
    <property type="nucleotide sequence ID" value="NZ_CP102480.1"/>
</dbReference>
<feature type="transmembrane region" description="Helical" evidence="1">
    <location>
        <begin position="56"/>
        <end position="75"/>
    </location>
</feature>
<keyword evidence="1" id="KW-1133">Transmembrane helix</keyword>
<keyword evidence="3" id="KW-1185">Reference proteome</keyword>
<dbReference type="KEGG" id="naci:NUH88_11275"/>
<proteinExistence type="predicted"/>
<evidence type="ECO:0000313" key="2">
    <source>
        <dbReference type="EMBL" id="UUX47999.1"/>
    </source>
</evidence>
<dbReference type="AlphaFoldDB" id="A0A9J7ALF2"/>